<dbReference type="SUPFAM" id="SSF53098">
    <property type="entry name" value="Ribonuclease H-like"/>
    <property type="match status" value="1"/>
</dbReference>
<feature type="domain" description="Transposase IS701-like DDE" evidence="2">
    <location>
        <begin position="4"/>
        <end position="112"/>
    </location>
</feature>
<feature type="region of interest" description="Disordered" evidence="1">
    <location>
        <begin position="253"/>
        <end position="306"/>
    </location>
</feature>
<protein>
    <recommendedName>
        <fullName evidence="2">Transposase IS701-like DDE domain-containing protein</fullName>
    </recommendedName>
</protein>
<dbReference type="Pfam" id="PF13546">
    <property type="entry name" value="DDE_5"/>
    <property type="match status" value="1"/>
</dbReference>
<sequence length="306" mass="35160">MIVDLIEMDRWHSGDRDILIVFDAGYDAPRMAHLLDGLPVEVLGRMHSDRVMRRPTPSLKEYAPCYPQGGRPPKRGKEFRFAKPDTWGEPDATTTQVTDRYGTARAMAWGRIHPSLTTRSAWIDHTGELPIIEGTLIRLQVDRLPGGHDPLPLWLWSSATGLIGEDVDVRWQAFLRRFDIEHLFRLMKQTLGWTRPKLRTPEAGDRWSWMIIAAHTQLQLLRWAAADLRRPWEKPAEPGRLTPARVRRGFRNLRPRLHCPARAPRPSTPGPGRPLGSKNRRPTTRYDVGRTTRRPESTIEHDSLRG</sequence>
<dbReference type="AlphaFoldDB" id="A0A918MCJ3"/>
<reference evidence="3" key="1">
    <citation type="journal article" date="2014" name="Int. J. Syst. Evol. Microbiol.">
        <title>Complete genome sequence of Corynebacterium casei LMG S-19264T (=DSM 44701T), isolated from a smear-ripened cheese.</title>
        <authorList>
            <consortium name="US DOE Joint Genome Institute (JGI-PGF)"/>
            <person name="Walter F."/>
            <person name="Albersmeier A."/>
            <person name="Kalinowski J."/>
            <person name="Ruckert C."/>
        </authorList>
    </citation>
    <scope>NUCLEOTIDE SEQUENCE</scope>
    <source>
        <strain evidence="3">JCM 4369</strain>
    </source>
</reference>
<feature type="compositionally biased region" description="Basic and acidic residues" evidence="1">
    <location>
        <begin position="287"/>
        <end position="306"/>
    </location>
</feature>
<organism evidence="3 4">
    <name type="scientific">Streptomyces filipinensis</name>
    <dbReference type="NCBI Taxonomy" id="66887"/>
    <lineage>
        <taxon>Bacteria</taxon>
        <taxon>Bacillati</taxon>
        <taxon>Actinomycetota</taxon>
        <taxon>Actinomycetes</taxon>
        <taxon>Kitasatosporales</taxon>
        <taxon>Streptomycetaceae</taxon>
        <taxon>Streptomyces</taxon>
    </lineage>
</organism>
<keyword evidence="4" id="KW-1185">Reference proteome</keyword>
<evidence type="ECO:0000256" key="1">
    <source>
        <dbReference type="SAM" id="MobiDB-lite"/>
    </source>
</evidence>
<dbReference type="InterPro" id="IPR012337">
    <property type="entry name" value="RNaseH-like_sf"/>
</dbReference>
<gene>
    <name evidence="3" type="ORF">GCM10010260_53800</name>
</gene>
<evidence type="ECO:0000313" key="4">
    <source>
        <dbReference type="Proteomes" id="UP000618795"/>
    </source>
</evidence>
<dbReference type="Proteomes" id="UP000618795">
    <property type="component" value="Unassembled WGS sequence"/>
</dbReference>
<comment type="caution">
    <text evidence="3">The sequence shown here is derived from an EMBL/GenBank/DDBJ whole genome shotgun (WGS) entry which is preliminary data.</text>
</comment>
<dbReference type="EMBL" id="BMTD01000013">
    <property type="protein sequence ID" value="GGV09009.1"/>
    <property type="molecule type" value="Genomic_DNA"/>
</dbReference>
<name>A0A918MCJ3_9ACTN</name>
<evidence type="ECO:0000259" key="2">
    <source>
        <dbReference type="Pfam" id="PF13546"/>
    </source>
</evidence>
<reference evidence="3" key="2">
    <citation type="submission" date="2020-09" db="EMBL/GenBank/DDBJ databases">
        <authorList>
            <person name="Sun Q."/>
            <person name="Ohkuma M."/>
        </authorList>
    </citation>
    <scope>NUCLEOTIDE SEQUENCE</scope>
    <source>
        <strain evidence="3">JCM 4369</strain>
    </source>
</reference>
<dbReference type="InterPro" id="IPR038721">
    <property type="entry name" value="IS701-like_DDE_dom"/>
</dbReference>
<proteinExistence type="predicted"/>
<accession>A0A918MCJ3</accession>
<evidence type="ECO:0000313" key="3">
    <source>
        <dbReference type="EMBL" id="GGV09009.1"/>
    </source>
</evidence>